<organism evidence="2 3">
    <name type="scientific">Capnocytophaga gingivalis</name>
    <dbReference type="NCBI Taxonomy" id="1017"/>
    <lineage>
        <taxon>Bacteria</taxon>
        <taxon>Pseudomonadati</taxon>
        <taxon>Bacteroidota</taxon>
        <taxon>Flavobacteriia</taxon>
        <taxon>Flavobacteriales</taxon>
        <taxon>Flavobacteriaceae</taxon>
        <taxon>Capnocytophaga</taxon>
    </lineage>
</organism>
<gene>
    <name evidence="2" type="ORF">CGC50_06520</name>
</gene>
<dbReference type="Proteomes" id="UP000217250">
    <property type="component" value="Chromosome"/>
</dbReference>
<dbReference type="KEGG" id="cgh:CGC50_06520"/>
<dbReference type="OrthoDB" id="708993at2"/>
<accession>A0A250FP48</accession>
<sequence>MKNWILFLILMLCGNNYAQVGSLVVGYEYIGRNTFHTGITGEIRLDEDKKYAFFGSTGVHLTGFQGSTRGIFEFSAALKYCHTFAGATYTPYAIIPKVGLGTKDIYAYAGYVIPTNAYASGDNNPLRRGFAVGINIDPKALLILPLALIIGDSLK</sequence>
<evidence type="ECO:0000313" key="2">
    <source>
        <dbReference type="EMBL" id="ATA86844.1"/>
    </source>
</evidence>
<dbReference type="AlphaFoldDB" id="A0A250FP48"/>
<protein>
    <recommendedName>
        <fullName evidence="4">Outer membrane protein beta-barrel domain-containing protein</fullName>
    </recommendedName>
</protein>
<name>A0A250FP48_9FLAO</name>
<evidence type="ECO:0008006" key="4">
    <source>
        <dbReference type="Google" id="ProtNLM"/>
    </source>
</evidence>
<feature type="chain" id="PRO_5012738595" description="Outer membrane protein beta-barrel domain-containing protein" evidence="1">
    <location>
        <begin position="19"/>
        <end position="155"/>
    </location>
</feature>
<dbReference type="RefSeq" id="WP_095910170.1">
    <property type="nucleotide sequence ID" value="NZ_CP022386.1"/>
</dbReference>
<dbReference type="GeneID" id="84808211"/>
<proteinExistence type="predicted"/>
<dbReference type="EMBL" id="CP022386">
    <property type="protein sequence ID" value="ATA86844.1"/>
    <property type="molecule type" value="Genomic_DNA"/>
</dbReference>
<feature type="signal peptide" evidence="1">
    <location>
        <begin position="1"/>
        <end position="18"/>
    </location>
</feature>
<reference evidence="3" key="1">
    <citation type="submission" date="2017-06" db="EMBL/GenBank/DDBJ databases">
        <title>Capnocytophaga spp. assemblies.</title>
        <authorList>
            <person name="Gulvik C.A."/>
        </authorList>
    </citation>
    <scope>NUCLEOTIDE SEQUENCE [LARGE SCALE GENOMIC DNA]</scope>
    <source>
        <strain evidence="3">H1496</strain>
    </source>
</reference>
<evidence type="ECO:0000313" key="3">
    <source>
        <dbReference type="Proteomes" id="UP000217250"/>
    </source>
</evidence>
<keyword evidence="1" id="KW-0732">Signal</keyword>
<evidence type="ECO:0000256" key="1">
    <source>
        <dbReference type="SAM" id="SignalP"/>
    </source>
</evidence>